<dbReference type="EMBL" id="CP050831">
    <property type="protein sequence ID" value="QIU96549.1"/>
    <property type="molecule type" value="Genomic_DNA"/>
</dbReference>
<proteinExistence type="predicted"/>
<dbReference type="InterPro" id="IPR002516">
    <property type="entry name" value="Glyco_trans_11"/>
</dbReference>
<dbReference type="KEGG" id="bfc:BacF7301_21395"/>
<evidence type="ECO:0000256" key="2">
    <source>
        <dbReference type="ARBA" id="ARBA00022679"/>
    </source>
</evidence>
<dbReference type="CDD" id="cd11301">
    <property type="entry name" value="Fut1_Fut2_like"/>
    <property type="match status" value="1"/>
</dbReference>
<dbReference type="AlphaFoldDB" id="A0A6H0KTM7"/>
<dbReference type="GO" id="GO:0008107">
    <property type="term" value="F:galactoside 2-alpha-L-fucosyltransferase activity"/>
    <property type="evidence" value="ECO:0007669"/>
    <property type="project" value="InterPro"/>
</dbReference>
<keyword evidence="1 3" id="KW-0328">Glycosyltransferase</keyword>
<dbReference type="Proteomes" id="UP000501780">
    <property type="component" value="Chromosome"/>
</dbReference>
<reference evidence="3 4" key="1">
    <citation type="submission" date="2020-03" db="EMBL/GenBank/DDBJ databases">
        <title>Genomic analysis of Bacteroides faecium CBA7301.</title>
        <authorList>
            <person name="Kim J."/>
            <person name="Roh S.W."/>
        </authorList>
    </citation>
    <scope>NUCLEOTIDE SEQUENCE [LARGE SCALE GENOMIC DNA]</scope>
    <source>
        <strain evidence="3 4">CBA7301</strain>
    </source>
</reference>
<evidence type="ECO:0000256" key="1">
    <source>
        <dbReference type="ARBA" id="ARBA00022676"/>
    </source>
</evidence>
<dbReference type="PANTHER" id="PTHR11927:SF9">
    <property type="entry name" value="L-FUCOSYLTRANSFERASE"/>
    <property type="match status" value="1"/>
</dbReference>
<name>A0A6H0KTM7_9BACE</name>
<sequence length="282" mass="33192">MVIVRLWGGIGNQLFQYAFGEYLRNKTCHDIKYDISSFGRSDKLRGLGLALLNHKLETIDNIHISHYTGILNRLFVFLFNIRPNHKFISENCFSESIITSLKDNAVLYLQGYWQKEQYAQWLMENKSELFEPKEAIPFKIQSYFQIANDTHSVALHVRRGDYFQSKYATTFGVCTVEYYQTALELISTKIDKFQLLVFSDDLEWVKENLRLPKDSVLVENYDIEQYWYIYLMSKCKHNIISNSSFSWWGAFLNSHKNKVVISPKKWLNTSDITIALDSWIKI</sequence>
<dbReference type="GO" id="GO:0005975">
    <property type="term" value="P:carbohydrate metabolic process"/>
    <property type="evidence" value="ECO:0007669"/>
    <property type="project" value="InterPro"/>
</dbReference>
<keyword evidence="4" id="KW-1185">Reference proteome</keyword>
<evidence type="ECO:0000313" key="3">
    <source>
        <dbReference type="EMBL" id="QIU96549.1"/>
    </source>
</evidence>
<dbReference type="GO" id="GO:0016020">
    <property type="term" value="C:membrane"/>
    <property type="evidence" value="ECO:0007669"/>
    <property type="project" value="InterPro"/>
</dbReference>
<accession>A0A6H0KTM7</accession>
<organism evidence="3 4">
    <name type="scientific">Bacteroides faecium</name>
    <dbReference type="NCBI Taxonomy" id="2715212"/>
    <lineage>
        <taxon>Bacteria</taxon>
        <taxon>Pseudomonadati</taxon>
        <taxon>Bacteroidota</taxon>
        <taxon>Bacteroidia</taxon>
        <taxon>Bacteroidales</taxon>
        <taxon>Bacteroidaceae</taxon>
        <taxon>Bacteroides</taxon>
    </lineage>
</organism>
<dbReference type="Gene3D" id="3.40.50.11350">
    <property type="match status" value="1"/>
</dbReference>
<dbReference type="Pfam" id="PF01531">
    <property type="entry name" value="Glyco_transf_11"/>
    <property type="match status" value="1"/>
</dbReference>
<dbReference type="PANTHER" id="PTHR11927">
    <property type="entry name" value="GALACTOSIDE 2-L-FUCOSYLTRANSFERASE"/>
    <property type="match status" value="1"/>
</dbReference>
<keyword evidence="2 3" id="KW-0808">Transferase</keyword>
<evidence type="ECO:0000313" key="4">
    <source>
        <dbReference type="Proteomes" id="UP000501780"/>
    </source>
</evidence>
<dbReference type="RefSeq" id="WP_167966030.1">
    <property type="nucleotide sequence ID" value="NZ_CP050831.1"/>
</dbReference>
<gene>
    <name evidence="3" type="ORF">BacF7301_21395</name>
</gene>
<protein>
    <submittedName>
        <fullName evidence="3">Alpha-1,2-fucosyltransferase</fullName>
    </submittedName>
</protein>